<dbReference type="Pfam" id="PF00013">
    <property type="entry name" value="KH_1"/>
    <property type="match status" value="2"/>
</dbReference>
<dbReference type="InterPro" id="IPR036612">
    <property type="entry name" value="KH_dom_type_1_sf"/>
</dbReference>
<evidence type="ECO:0000313" key="4">
    <source>
        <dbReference type="Proteomes" id="UP000225706"/>
    </source>
</evidence>
<feature type="domain" description="K Homology" evidence="2">
    <location>
        <begin position="31"/>
        <end position="96"/>
    </location>
</feature>
<dbReference type="OrthoDB" id="5965845at2759"/>
<dbReference type="InterPro" id="IPR004087">
    <property type="entry name" value="KH_dom"/>
</dbReference>
<proteinExistence type="predicted"/>
<keyword evidence="1" id="KW-0694">RNA-binding</keyword>
<dbReference type="EMBL" id="LSMT01000054">
    <property type="protein sequence ID" value="PFX30184.1"/>
    <property type="molecule type" value="Genomic_DNA"/>
</dbReference>
<dbReference type="STRING" id="50429.A0A2B4SHN9"/>
<dbReference type="Proteomes" id="UP000225706">
    <property type="component" value="Unassembled WGS sequence"/>
</dbReference>
<dbReference type="AlphaFoldDB" id="A0A2B4SHN9"/>
<evidence type="ECO:0000313" key="3">
    <source>
        <dbReference type="EMBL" id="PFX30184.1"/>
    </source>
</evidence>
<dbReference type="SMART" id="SM00322">
    <property type="entry name" value="KH"/>
    <property type="match status" value="2"/>
</dbReference>
<protein>
    <submittedName>
        <fullName evidence="3">Tudor and KH domain-containing protein</fullName>
    </submittedName>
</protein>
<dbReference type="Gene3D" id="3.30.1370.10">
    <property type="entry name" value="K Homology domain, type 1"/>
    <property type="match status" value="2"/>
</dbReference>
<dbReference type="InterPro" id="IPR004088">
    <property type="entry name" value="KH_dom_type_1"/>
</dbReference>
<dbReference type="SUPFAM" id="SSF54791">
    <property type="entry name" value="Eukaryotic type KH-domain (KH-domain type I)"/>
    <property type="match status" value="2"/>
</dbReference>
<gene>
    <name evidence="3" type="primary">TDRKH</name>
    <name evidence="3" type="ORF">AWC38_SpisGene5039</name>
</gene>
<dbReference type="GO" id="GO:0003723">
    <property type="term" value="F:RNA binding"/>
    <property type="evidence" value="ECO:0007669"/>
    <property type="project" value="UniProtKB-UniRule"/>
</dbReference>
<sequence length="558" mass="64073">MESRAYANRKSDTRQKRYGVTNEHRRGKITREICDFVAVPKDLMGFVIGTNGSSIKLIVRESGARLTSDTNQGGFSVSGNEGQRARAKQLIHQRMEEAQTKNRRKVYPRQFVKIPSEFENLVKGKGGDNLHNICTVTGAKVLSRGNNSFELKGKKKNVQHAELLMKRRVASARVKPDKMCCYIDDRNLPGGCELQLVPVEEEDRMVLPGSHSQHRLKPSEEHELFQGACGRGETVPSYQNDLVANALECLHKIKRGIESNKFHEADLWCHIGTVIIRDPDEADVGETWDIQEAVDKLKKRNWRLAFKEGVQISKHLLQETFGSPKTDEDYMSRYDLSFITPQGRSLRCKVWVANQDVQTKLEEIPIPFSDIKHVVEELHFEDEFTRSRCRGWLVLPSQKYLQADIIFPGCQVDCRLMIRPKTCTAIELNNSRDEAEQAKALADFLSRKLTFTVTDGLHVPKKELPTGLLFKHMRCSRRTLYEPREGFTLIISEESTWCSDVRGEQNRETTDLHLGREEWDRALAGKDWEPEMIASKLPEFLQFVYQVQDFLTMHNRNI</sequence>
<evidence type="ECO:0000259" key="2">
    <source>
        <dbReference type="SMART" id="SM00322"/>
    </source>
</evidence>
<name>A0A2B4SHN9_STYPI</name>
<keyword evidence="4" id="KW-1185">Reference proteome</keyword>
<dbReference type="CDD" id="cd00105">
    <property type="entry name" value="KH-I"/>
    <property type="match status" value="2"/>
</dbReference>
<comment type="caution">
    <text evidence="3">The sequence shown here is derived from an EMBL/GenBank/DDBJ whole genome shotgun (WGS) entry which is preliminary data.</text>
</comment>
<evidence type="ECO:0000256" key="1">
    <source>
        <dbReference type="PROSITE-ProRule" id="PRU00117"/>
    </source>
</evidence>
<accession>A0A2B4SHN9</accession>
<organism evidence="3 4">
    <name type="scientific">Stylophora pistillata</name>
    <name type="common">Smooth cauliflower coral</name>
    <dbReference type="NCBI Taxonomy" id="50429"/>
    <lineage>
        <taxon>Eukaryota</taxon>
        <taxon>Metazoa</taxon>
        <taxon>Cnidaria</taxon>
        <taxon>Anthozoa</taxon>
        <taxon>Hexacorallia</taxon>
        <taxon>Scleractinia</taxon>
        <taxon>Astrocoeniina</taxon>
        <taxon>Pocilloporidae</taxon>
        <taxon>Stylophora</taxon>
    </lineage>
</organism>
<dbReference type="PROSITE" id="PS50084">
    <property type="entry name" value="KH_TYPE_1"/>
    <property type="match status" value="2"/>
</dbReference>
<reference evidence="4" key="1">
    <citation type="journal article" date="2017" name="bioRxiv">
        <title>Comparative analysis of the genomes of Stylophora pistillata and Acropora digitifera provides evidence for extensive differences between species of corals.</title>
        <authorList>
            <person name="Voolstra C.R."/>
            <person name="Li Y."/>
            <person name="Liew Y.J."/>
            <person name="Baumgarten S."/>
            <person name="Zoccola D."/>
            <person name="Flot J.-F."/>
            <person name="Tambutte S."/>
            <person name="Allemand D."/>
            <person name="Aranda M."/>
        </authorList>
    </citation>
    <scope>NUCLEOTIDE SEQUENCE [LARGE SCALE GENOMIC DNA]</scope>
</reference>
<feature type="domain" description="K Homology" evidence="2">
    <location>
        <begin position="106"/>
        <end position="170"/>
    </location>
</feature>